<feature type="region of interest" description="Disordered" evidence="2">
    <location>
        <begin position="437"/>
        <end position="460"/>
    </location>
</feature>
<dbReference type="SUPFAM" id="SSF56349">
    <property type="entry name" value="DNA breaking-rejoining enzymes"/>
    <property type="match status" value="1"/>
</dbReference>
<name>A0A239EU69_9SPHN</name>
<dbReference type="PROSITE" id="PS51898">
    <property type="entry name" value="TYR_RECOMBINASE"/>
    <property type="match status" value="1"/>
</dbReference>
<dbReference type="InterPro" id="IPR002104">
    <property type="entry name" value="Integrase_catalytic"/>
</dbReference>
<keyword evidence="5" id="KW-1185">Reference proteome</keyword>
<dbReference type="Gene3D" id="1.10.443.10">
    <property type="entry name" value="Intergrase catalytic core"/>
    <property type="match status" value="1"/>
</dbReference>
<evidence type="ECO:0000256" key="1">
    <source>
        <dbReference type="ARBA" id="ARBA00023172"/>
    </source>
</evidence>
<evidence type="ECO:0000313" key="4">
    <source>
        <dbReference type="EMBL" id="SNS48310.1"/>
    </source>
</evidence>
<dbReference type="GO" id="GO:0015074">
    <property type="term" value="P:DNA integration"/>
    <property type="evidence" value="ECO:0007669"/>
    <property type="project" value="InterPro"/>
</dbReference>
<evidence type="ECO:0000259" key="3">
    <source>
        <dbReference type="PROSITE" id="PS51898"/>
    </source>
</evidence>
<organism evidence="4 5">
    <name type="scientific">Edaphosphingomonas laterariae</name>
    <dbReference type="NCBI Taxonomy" id="861865"/>
    <lineage>
        <taxon>Bacteria</taxon>
        <taxon>Pseudomonadati</taxon>
        <taxon>Pseudomonadota</taxon>
        <taxon>Alphaproteobacteria</taxon>
        <taxon>Sphingomonadales</taxon>
        <taxon>Rhizorhabdaceae</taxon>
        <taxon>Edaphosphingomonas</taxon>
    </lineage>
</organism>
<protein>
    <recommendedName>
        <fullName evidence="3">Tyr recombinase domain-containing protein</fullName>
    </recommendedName>
</protein>
<gene>
    <name evidence="4" type="ORF">SAMN06295912_107117</name>
</gene>
<dbReference type="Proteomes" id="UP000198281">
    <property type="component" value="Unassembled WGS sequence"/>
</dbReference>
<dbReference type="InterPro" id="IPR011010">
    <property type="entry name" value="DNA_brk_join_enz"/>
</dbReference>
<reference evidence="5" key="1">
    <citation type="submission" date="2017-06" db="EMBL/GenBank/DDBJ databases">
        <authorList>
            <person name="Varghese N."/>
            <person name="Submissions S."/>
        </authorList>
    </citation>
    <scope>NUCLEOTIDE SEQUENCE [LARGE SCALE GENOMIC DNA]</scope>
    <source>
        <strain evidence="5">LNB2</strain>
    </source>
</reference>
<dbReference type="AlphaFoldDB" id="A0A239EU69"/>
<dbReference type="InterPro" id="IPR013762">
    <property type="entry name" value="Integrase-like_cat_sf"/>
</dbReference>
<dbReference type="GO" id="GO:0006310">
    <property type="term" value="P:DNA recombination"/>
    <property type="evidence" value="ECO:0007669"/>
    <property type="project" value="UniProtKB-KW"/>
</dbReference>
<accession>A0A239EU69</accession>
<feature type="domain" description="Tyr recombinase" evidence="3">
    <location>
        <begin position="368"/>
        <end position="584"/>
    </location>
</feature>
<proteinExistence type="predicted"/>
<evidence type="ECO:0000313" key="5">
    <source>
        <dbReference type="Proteomes" id="UP000198281"/>
    </source>
</evidence>
<keyword evidence="1" id="KW-0233">DNA recombination</keyword>
<evidence type="ECO:0000256" key="2">
    <source>
        <dbReference type="SAM" id="MobiDB-lite"/>
    </source>
</evidence>
<sequence length="603" mass="67597">MRSRRAVRYLKKDSIAGRLIYRRSYPEPLRPFLPGISKGAKGPRELVRSLKARDITEPGALDLYRAAAAEYDLAVAHARKAQKFSEKQARGEFDTLSAETVAYLAKVFEAEWHAREERDLAAGGAAWAEQARHGWQYMLDEFREWRVEQDLYHMEEWWADQARELCAAQGYALAPDDRDGLLRLCAALNDVAIIISDQSKARLRGNIVPVPAAPPRPERREPPTRFPKLASAAQSFEAIVERLLETERLGTGQSTKEAARTGLRFFREVHGQPAPSAITKQMVSEWLDMLAQRPAKLDKSEMALPLSEVVARYEGRKDIKRLSSTTLEKYLRALNARWAQAQDEEGLIADGLPNPFSRKRVTAAPHRKPVAGLGRETLDAIFALPIFTAGERPTQGKGEACYWLPLLMLWTGCRPEEAAQLIVDDISVDPVTGHPTLAITGDGEHPEKGPRRLKTAKRSSGERTIHIPRPLLDLNFLAYVAAVRAAGHAALFPKLRTKGKRGLLFSGFSGWWSAYLRDHGVLPKGDGPRPSREFRHVWTTAAREAGIPREAREYIQGHVPDKRATNDTYGDREALGRAARDIAFPKINLSKVRPWRKEDMAAD</sequence>
<dbReference type="EMBL" id="FZOS01000007">
    <property type="protein sequence ID" value="SNS48310.1"/>
    <property type="molecule type" value="Genomic_DNA"/>
</dbReference>
<dbReference type="GO" id="GO:0003677">
    <property type="term" value="F:DNA binding"/>
    <property type="evidence" value="ECO:0007669"/>
    <property type="project" value="InterPro"/>
</dbReference>